<gene>
    <name evidence="4" type="ORF">dsmv_2853</name>
</gene>
<proteinExistence type="predicted"/>
<dbReference type="AlphaFoldDB" id="S7TPP8"/>
<dbReference type="eggNOG" id="COG0745">
    <property type="taxonomic scope" value="Bacteria"/>
</dbReference>
<dbReference type="CDD" id="cd00156">
    <property type="entry name" value="REC"/>
    <property type="match status" value="1"/>
</dbReference>
<sequence>MTDKLAVLKGKHVLAVDDEKDILDTIEDILDGVKLEKAGDYASASEKIKANRYDFVILDIMGVNGLTLLDEAVERNIPAVMLTAHAINPETLMESIRRGAISYIPKETLSELDELLAELISAHEKGEPPWKHLFEKLGDYYDERFGEGWKDKNKDFWTEFEKTYTIGKGIQKRLLKNPNVIDKGI</sequence>
<reference evidence="4 5" key="1">
    <citation type="journal article" date="2013" name="Genome Announc.">
        <title>Draft genome sequences for three mercury-methylating, sulfate-reducing bacteria.</title>
        <authorList>
            <person name="Brown S.D."/>
            <person name="Hurt R.A.Jr."/>
            <person name="Gilmour C.C."/>
            <person name="Elias D.A."/>
        </authorList>
    </citation>
    <scope>NUCLEOTIDE SEQUENCE [LARGE SCALE GENOMIC DNA]</scope>
    <source>
        <strain evidence="4 5">DSM 2059</strain>
    </source>
</reference>
<dbReference type="STRING" id="897.B2D07_12365"/>
<dbReference type="InterPro" id="IPR050595">
    <property type="entry name" value="Bact_response_regulator"/>
</dbReference>
<evidence type="ECO:0000313" key="4">
    <source>
        <dbReference type="EMBL" id="EPR38645.1"/>
    </source>
</evidence>
<dbReference type="Gene3D" id="3.40.50.2300">
    <property type="match status" value="1"/>
</dbReference>
<keyword evidence="1 2" id="KW-0597">Phosphoprotein</keyword>
<comment type="caution">
    <text evidence="4">The sequence shown here is derived from an EMBL/GenBank/DDBJ whole genome shotgun (WGS) entry which is preliminary data.</text>
</comment>
<evidence type="ECO:0000313" key="5">
    <source>
        <dbReference type="Proteomes" id="UP000014977"/>
    </source>
</evidence>
<evidence type="ECO:0000259" key="3">
    <source>
        <dbReference type="PROSITE" id="PS50110"/>
    </source>
</evidence>
<accession>S7TPP8</accession>
<dbReference type="InterPro" id="IPR011006">
    <property type="entry name" value="CheY-like_superfamily"/>
</dbReference>
<dbReference type="OrthoDB" id="5418011at2"/>
<dbReference type="GO" id="GO:0000160">
    <property type="term" value="P:phosphorelay signal transduction system"/>
    <property type="evidence" value="ECO:0007669"/>
    <property type="project" value="InterPro"/>
</dbReference>
<dbReference type="Proteomes" id="UP000014977">
    <property type="component" value="Unassembled WGS sequence"/>
</dbReference>
<name>S7TPP8_DESML</name>
<feature type="domain" description="Response regulatory" evidence="3">
    <location>
        <begin position="12"/>
        <end position="121"/>
    </location>
</feature>
<dbReference type="EMBL" id="ATHJ01000095">
    <property type="protein sequence ID" value="EPR38645.1"/>
    <property type="molecule type" value="Genomic_DNA"/>
</dbReference>
<dbReference type="PANTHER" id="PTHR44591">
    <property type="entry name" value="STRESS RESPONSE REGULATOR PROTEIN 1"/>
    <property type="match status" value="1"/>
</dbReference>
<organism evidence="4 5">
    <name type="scientific">Desulfococcus multivorans DSM 2059</name>
    <dbReference type="NCBI Taxonomy" id="1121405"/>
    <lineage>
        <taxon>Bacteria</taxon>
        <taxon>Pseudomonadati</taxon>
        <taxon>Thermodesulfobacteriota</taxon>
        <taxon>Desulfobacteria</taxon>
        <taxon>Desulfobacterales</taxon>
        <taxon>Desulfococcaceae</taxon>
        <taxon>Desulfococcus</taxon>
    </lineage>
</organism>
<dbReference type="InterPro" id="IPR001789">
    <property type="entry name" value="Sig_transdc_resp-reg_receiver"/>
</dbReference>
<protein>
    <submittedName>
        <fullName evidence="4">Response regulator receiver protein</fullName>
    </submittedName>
</protein>
<feature type="modified residue" description="4-aspartylphosphate" evidence="2">
    <location>
        <position position="59"/>
    </location>
</feature>
<dbReference type="PROSITE" id="PS50110">
    <property type="entry name" value="RESPONSE_REGULATORY"/>
    <property type="match status" value="1"/>
</dbReference>
<keyword evidence="5" id="KW-1185">Reference proteome</keyword>
<dbReference type="Pfam" id="PF00072">
    <property type="entry name" value="Response_reg"/>
    <property type="match status" value="1"/>
</dbReference>
<dbReference type="SUPFAM" id="SSF52172">
    <property type="entry name" value="CheY-like"/>
    <property type="match status" value="1"/>
</dbReference>
<evidence type="ECO:0000256" key="1">
    <source>
        <dbReference type="ARBA" id="ARBA00022553"/>
    </source>
</evidence>
<dbReference type="SMART" id="SM00448">
    <property type="entry name" value="REC"/>
    <property type="match status" value="1"/>
</dbReference>
<evidence type="ECO:0000256" key="2">
    <source>
        <dbReference type="PROSITE-ProRule" id="PRU00169"/>
    </source>
</evidence>
<dbReference type="RefSeq" id="WP_020877921.1">
    <property type="nucleotide sequence ID" value="NZ_ATHJ01000095.1"/>
</dbReference>
<dbReference type="PANTHER" id="PTHR44591:SF3">
    <property type="entry name" value="RESPONSE REGULATORY DOMAIN-CONTAINING PROTEIN"/>
    <property type="match status" value="1"/>
</dbReference>